<gene>
    <name evidence="7" type="ORF">M0812_07798</name>
</gene>
<keyword evidence="5" id="KW-0812">Transmembrane</keyword>
<comment type="caution">
    <text evidence="7">The sequence shown here is derived from an EMBL/GenBank/DDBJ whole genome shotgun (WGS) entry which is preliminary data.</text>
</comment>
<name>A0AAV8A422_9EUKA</name>
<dbReference type="GO" id="GO:0036503">
    <property type="term" value="P:ERAD pathway"/>
    <property type="evidence" value="ECO:0007669"/>
    <property type="project" value="TreeGrafter"/>
</dbReference>
<dbReference type="InterPro" id="IPR001580">
    <property type="entry name" value="Calret/calnex"/>
</dbReference>
<dbReference type="SUPFAM" id="SSF49899">
    <property type="entry name" value="Concanavalin A-like lectins/glucanases"/>
    <property type="match status" value="1"/>
</dbReference>
<dbReference type="InterPro" id="IPR013320">
    <property type="entry name" value="ConA-like_dom_sf"/>
</dbReference>
<feature type="chain" id="PRO_5043102827" evidence="5">
    <location>
        <begin position="21"/>
        <end position="451"/>
    </location>
</feature>
<keyword evidence="5" id="KW-0143">Chaperone</keyword>
<dbReference type="EMBL" id="JANTQA010000017">
    <property type="protein sequence ID" value="KAJ3446994.1"/>
    <property type="molecule type" value="Genomic_DNA"/>
</dbReference>
<feature type="transmembrane region" description="Helical" evidence="5">
    <location>
        <begin position="362"/>
        <end position="379"/>
    </location>
</feature>
<dbReference type="Gene3D" id="2.60.120.200">
    <property type="match status" value="1"/>
</dbReference>
<organism evidence="7 8">
    <name type="scientific">Anaeramoeba flamelloides</name>
    <dbReference type="NCBI Taxonomy" id="1746091"/>
    <lineage>
        <taxon>Eukaryota</taxon>
        <taxon>Metamonada</taxon>
        <taxon>Anaeramoebidae</taxon>
        <taxon>Anaeramoeba</taxon>
    </lineage>
</organism>
<feature type="region of interest" description="Disordered" evidence="6">
    <location>
        <begin position="398"/>
        <end position="451"/>
    </location>
</feature>
<dbReference type="GO" id="GO:0006457">
    <property type="term" value="P:protein folding"/>
    <property type="evidence" value="ECO:0007669"/>
    <property type="project" value="InterPro"/>
</dbReference>
<evidence type="ECO:0000256" key="3">
    <source>
        <dbReference type="ARBA" id="ARBA00022824"/>
    </source>
</evidence>
<dbReference type="GO" id="GO:0005509">
    <property type="term" value="F:calcium ion binding"/>
    <property type="evidence" value="ECO:0007669"/>
    <property type="project" value="InterPro"/>
</dbReference>
<feature type="signal peptide" evidence="5">
    <location>
        <begin position="1"/>
        <end position="20"/>
    </location>
</feature>
<keyword evidence="3 5" id="KW-0256">Endoplasmic reticulum</keyword>
<dbReference type="PROSITE" id="PS00804">
    <property type="entry name" value="CALRETICULIN_2"/>
    <property type="match status" value="1"/>
</dbReference>
<dbReference type="Proteomes" id="UP001146793">
    <property type="component" value="Unassembled WGS sequence"/>
</dbReference>
<feature type="compositionally biased region" description="Acidic residues" evidence="6">
    <location>
        <begin position="411"/>
        <end position="451"/>
    </location>
</feature>
<evidence type="ECO:0000256" key="4">
    <source>
        <dbReference type="PIRSR" id="PIRSR601580-3"/>
    </source>
</evidence>
<evidence type="ECO:0000256" key="6">
    <source>
        <dbReference type="SAM" id="MobiDB-lite"/>
    </source>
</evidence>
<evidence type="ECO:0000313" key="7">
    <source>
        <dbReference type="EMBL" id="KAJ3446994.1"/>
    </source>
</evidence>
<evidence type="ECO:0000256" key="2">
    <source>
        <dbReference type="ARBA" id="ARBA00010983"/>
    </source>
</evidence>
<feature type="disulfide bond" evidence="4">
    <location>
        <begin position="105"/>
        <end position="141"/>
    </location>
</feature>
<comment type="subcellular location">
    <subcellularLocation>
        <location evidence="1">Endoplasmic reticulum</location>
    </subcellularLocation>
</comment>
<dbReference type="GO" id="GO:0005789">
    <property type="term" value="C:endoplasmic reticulum membrane"/>
    <property type="evidence" value="ECO:0007669"/>
    <property type="project" value="TreeGrafter"/>
</dbReference>
<evidence type="ECO:0000256" key="5">
    <source>
        <dbReference type="RuleBase" id="RU362126"/>
    </source>
</evidence>
<feature type="compositionally biased region" description="Basic and acidic residues" evidence="6">
    <location>
        <begin position="398"/>
        <end position="410"/>
    </location>
</feature>
<proteinExistence type="inferred from homology"/>
<dbReference type="Pfam" id="PF00262">
    <property type="entry name" value="Calreticulin"/>
    <property type="match status" value="1"/>
</dbReference>
<evidence type="ECO:0000256" key="1">
    <source>
        <dbReference type="ARBA" id="ARBA00004240"/>
    </source>
</evidence>
<dbReference type="InterPro" id="IPR018124">
    <property type="entry name" value="Calret/calnex_CS"/>
</dbReference>
<keyword evidence="5" id="KW-0732">Signal</keyword>
<accession>A0AAV8A422</accession>
<feature type="region of interest" description="Disordered" evidence="6">
    <location>
        <begin position="308"/>
        <end position="339"/>
    </location>
</feature>
<keyword evidence="5" id="KW-1133">Transmembrane helix</keyword>
<keyword evidence="5" id="KW-0472">Membrane</keyword>
<dbReference type="PRINTS" id="PR00626">
    <property type="entry name" value="CALRETICULIN"/>
</dbReference>
<dbReference type="GO" id="GO:0051082">
    <property type="term" value="F:unfolded protein binding"/>
    <property type="evidence" value="ECO:0007669"/>
    <property type="project" value="InterPro"/>
</dbReference>
<sequence length="451" mass="52441">MIKKISLFLFFFLFINFAFLKPLFTETFDDPKLEGWEYTEDPKYQGKFDVKLPQFPFTIENDYGLTVMNNSQFYGISRPFSKPLDFSENGIIFHYTVRWQFPLNCGGAYVKFFREPKSGLFDPKKVNGLTPYSLMFGPDRCGAKSVVHFRISTERKAEETQESKNYEKYLKKTASVPLNLIAHSYMLRIYQGKYELKVDNEIRSEGLLSDLELFEIEGFNSEKAKEEDSEIDEEKQKLQEQLIKEITSIKEKVSAIGLELWSVDAGILVDDIWIGHGNQKKEYDAFYKKQVEPKITAHKNAHNQALNQNEGLDLFGGGDDKKKTPVKQENNEKNEENVNETDQIQTNFMKIVDFVIKYKIELTTGYIVLFSILITILFFQNKTIKKQNKTLLDLKTKKEKMDKDGNKDLKENEEEDEKDDDDDDDGDDNGDEDDEDDEDDEKDDDDGEEED</sequence>
<dbReference type="PANTHER" id="PTHR11073:SF1">
    <property type="entry name" value="CALNEXIN 14D-RELATED"/>
    <property type="match status" value="1"/>
</dbReference>
<dbReference type="PANTHER" id="PTHR11073">
    <property type="entry name" value="CALRETICULIN AND CALNEXIN"/>
    <property type="match status" value="1"/>
</dbReference>
<protein>
    <submittedName>
        <fullName evidence="7">Calnexin 14d-related</fullName>
    </submittedName>
</protein>
<comment type="similarity">
    <text evidence="2 5">Belongs to the calreticulin family.</text>
</comment>
<keyword evidence="4" id="KW-1015">Disulfide bond</keyword>
<evidence type="ECO:0000313" key="8">
    <source>
        <dbReference type="Proteomes" id="UP001146793"/>
    </source>
</evidence>
<dbReference type="AlphaFoldDB" id="A0AAV8A422"/>
<reference evidence="7" key="1">
    <citation type="submission" date="2022-08" db="EMBL/GenBank/DDBJ databases">
        <title>Novel sulphate-reducing endosymbionts in the free-living metamonad Anaeramoeba.</title>
        <authorList>
            <person name="Jerlstrom-Hultqvist J."/>
            <person name="Cepicka I."/>
            <person name="Gallot-Lavallee L."/>
            <person name="Salas-Leiva D."/>
            <person name="Curtis B.A."/>
            <person name="Zahonova K."/>
            <person name="Pipaliya S."/>
            <person name="Dacks J."/>
            <person name="Roger A.J."/>
        </authorList>
    </citation>
    <scope>NUCLEOTIDE SEQUENCE</scope>
    <source>
        <strain evidence="7">Busselton2</strain>
    </source>
</reference>